<proteinExistence type="predicted"/>
<keyword evidence="1" id="KW-0175">Coiled coil</keyword>
<evidence type="ECO:0000313" key="4">
    <source>
        <dbReference type="Proteomes" id="UP001628156"/>
    </source>
</evidence>
<evidence type="ECO:0000313" key="3">
    <source>
        <dbReference type="EMBL" id="GAB1221086.1"/>
    </source>
</evidence>
<organism evidence="3 4">
    <name type="scientific">Entamoeba nuttalli</name>
    <dbReference type="NCBI Taxonomy" id="412467"/>
    <lineage>
        <taxon>Eukaryota</taxon>
        <taxon>Amoebozoa</taxon>
        <taxon>Evosea</taxon>
        <taxon>Archamoebae</taxon>
        <taxon>Mastigamoebida</taxon>
        <taxon>Entamoebidae</taxon>
        <taxon>Entamoeba</taxon>
    </lineage>
</organism>
<comment type="caution">
    <text evidence="3">The sequence shown here is derived from an EMBL/GenBank/DDBJ whole genome shotgun (WGS) entry which is preliminary data.</text>
</comment>
<sequence length="246" mass="28232">MNRQSHLILKNIQNGNNPIIVHTPFRMTGTFDGVISFDHNRFLFNGNAKVIDENAMDMELKDELDKVIDQEEQKITQQQEKQLQEAEEEKVIKKQNEETKKITPNKELNDEIVVSSEGEESNETIVRTTPRVISIHQRLLNEKKPRISSIVKESSNSLPKKESKSVNVEPETESLQSKELKQNNEQTKEVKPAKEIKATEVIININKDNKQPEPKEENKKTTFDTIASATDNFLESLLCLECSFDD</sequence>
<protein>
    <submittedName>
        <fullName evidence="3">Uncharacterized protein</fullName>
    </submittedName>
</protein>
<feature type="compositionally biased region" description="Basic and acidic residues" evidence="2">
    <location>
        <begin position="176"/>
        <end position="193"/>
    </location>
</feature>
<gene>
    <name evidence="3" type="ORF">ENUP19_0063G0046</name>
</gene>
<keyword evidence="4" id="KW-1185">Reference proteome</keyword>
<accession>A0ABQ0DE15</accession>
<evidence type="ECO:0000256" key="2">
    <source>
        <dbReference type="SAM" id="MobiDB-lite"/>
    </source>
</evidence>
<name>A0ABQ0DE15_9EUKA</name>
<reference evidence="3 4" key="1">
    <citation type="journal article" date="2019" name="PLoS Negl. Trop. Dis.">
        <title>Whole genome sequencing of Entamoeba nuttalli reveals mammalian host-related molecular signatures and a novel octapeptide-repeat surface protein.</title>
        <authorList>
            <person name="Tanaka M."/>
            <person name="Makiuchi T."/>
            <person name="Komiyama T."/>
            <person name="Shiina T."/>
            <person name="Osaki K."/>
            <person name="Tachibana H."/>
        </authorList>
    </citation>
    <scope>NUCLEOTIDE SEQUENCE [LARGE SCALE GENOMIC DNA]</scope>
    <source>
        <strain evidence="3 4">P19-061405</strain>
    </source>
</reference>
<evidence type="ECO:0000256" key="1">
    <source>
        <dbReference type="SAM" id="Coils"/>
    </source>
</evidence>
<feature type="region of interest" description="Disordered" evidence="2">
    <location>
        <begin position="146"/>
        <end position="193"/>
    </location>
</feature>
<dbReference type="Proteomes" id="UP001628156">
    <property type="component" value="Unassembled WGS sequence"/>
</dbReference>
<feature type="coiled-coil region" evidence="1">
    <location>
        <begin position="61"/>
        <end position="96"/>
    </location>
</feature>
<dbReference type="EMBL" id="BAAFRS010000063">
    <property type="protein sequence ID" value="GAB1221086.1"/>
    <property type="molecule type" value="Genomic_DNA"/>
</dbReference>